<dbReference type="PANTHER" id="PTHR42781">
    <property type="entry name" value="SPERMIDINE/PUTRESCINE IMPORT ATP-BINDING PROTEIN POTA"/>
    <property type="match status" value="1"/>
</dbReference>
<dbReference type="SMART" id="SM00382">
    <property type="entry name" value="AAA"/>
    <property type="match status" value="1"/>
</dbReference>
<dbReference type="PROSITE" id="PS00211">
    <property type="entry name" value="ABC_TRANSPORTER_1"/>
    <property type="match status" value="1"/>
</dbReference>
<keyword evidence="2" id="KW-1003">Cell membrane</keyword>
<evidence type="ECO:0000256" key="2">
    <source>
        <dbReference type="ARBA" id="ARBA00022475"/>
    </source>
</evidence>
<dbReference type="Gene3D" id="3.40.50.300">
    <property type="entry name" value="P-loop containing nucleotide triphosphate hydrolases"/>
    <property type="match status" value="1"/>
</dbReference>
<evidence type="ECO:0000256" key="8">
    <source>
        <dbReference type="ARBA" id="ARBA00023136"/>
    </source>
</evidence>
<proteinExistence type="predicted"/>
<organism evidence="10 11">
    <name type="scientific">Deinococcus koreensis</name>
    <dbReference type="NCBI Taxonomy" id="2054903"/>
    <lineage>
        <taxon>Bacteria</taxon>
        <taxon>Thermotogati</taxon>
        <taxon>Deinococcota</taxon>
        <taxon>Deinococci</taxon>
        <taxon>Deinococcales</taxon>
        <taxon>Deinococcaceae</taxon>
        <taxon>Deinococcus</taxon>
    </lineage>
</organism>
<dbReference type="EMBL" id="PPPD01000001">
    <property type="protein sequence ID" value="PNY82073.1"/>
    <property type="molecule type" value="Genomic_DNA"/>
</dbReference>
<dbReference type="GO" id="GO:0015697">
    <property type="term" value="P:quaternary ammonium group transport"/>
    <property type="evidence" value="ECO:0007669"/>
    <property type="project" value="UniProtKB-ARBA"/>
</dbReference>
<keyword evidence="11" id="KW-1185">Reference proteome</keyword>
<dbReference type="InterPro" id="IPR013611">
    <property type="entry name" value="Transp-assoc_OB_typ2"/>
</dbReference>
<dbReference type="SUPFAM" id="SSF50331">
    <property type="entry name" value="MOP-like"/>
    <property type="match status" value="1"/>
</dbReference>
<dbReference type="RefSeq" id="WP_103312511.1">
    <property type="nucleotide sequence ID" value="NZ_PPPD01000001.1"/>
</dbReference>
<dbReference type="AlphaFoldDB" id="A0A2K3UZX0"/>
<feature type="domain" description="ABC transporter" evidence="9">
    <location>
        <begin position="5"/>
        <end position="237"/>
    </location>
</feature>
<evidence type="ECO:0000256" key="6">
    <source>
        <dbReference type="ARBA" id="ARBA00023004"/>
    </source>
</evidence>
<dbReference type="GO" id="GO:0015408">
    <property type="term" value="F:ABC-type ferric iron transporter activity"/>
    <property type="evidence" value="ECO:0007669"/>
    <property type="project" value="InterPro"/>
</dbReference>
<dbReference type="GO" id="GO:0043190">
    <property type="term" value="C:ATP-binding cassette (ABC) transporter complex"/>
    <property type="evidence" value="ECO:0007669"/>
    <property type="project" value="InterPro"/>
</dbReference>
<keyword evidence="8" id="KW-0472">Membrane</keyword>
<dbReference type="Proteomes" id="UP000236379">
    <property type="component" value="Unassembled WGS sequence"/>
</dbReference>
<keyword evidence="7" id="KW-0406">Ion transport</keyword>
<evidence type="ECO:0000313" key="10">
    <source>
        <dbReference type="EMBL" id="PNY82073.1"/>
    </source>
</evidence>
<evidence type="ECO:0000256" key="3">
    <source>
        <dbReference type="ARBA" id="ARBA00022496"/>
    </source>
</evidence>
<dbReference type="FunFam" id="3.40.50.300:FF:000425">
    <property type="entry name" value="Probable ABC transporter, ATP-binding subunit"/>
    <property type="match status" value="1"/>
</dbReference>
<evidence type="ECO:0000313" key="11">
    <source>
        <dbReference type="Proteomes" id="UP000236379"/>
    </source>
</evidence>
<sequence>MTPTLELSHLVKRFAPGLPPVVDDLSLSAQAGELLTLLGPSGCGKTTTLRLIAGLERPDGGSIRIAGRELTEPFVPPERRGVGLVFQDYALFPHLNVLGNVLFGLRHLPRAERLPRARETLALVGLTIFETRMPHQLSGGQQQRVALARALAPRPALLLLDEPFSNLDAQLRYSTRQEVRSILRRSGTTAILVTHDQEEALAFSDRLVLMRGGRAEQSGTPQEVYAWPRTAFVANFLGRSNLLGGTADRFMARTILGILPLAEAASGPVLVSVRPEHLAFTDDPAGTPVTIVAREFRGHDATYTVHLSGAVGGQELVIHDSGSPVRAEGDQVRVQVTQPARVVR</sequence>
<dbReference type="Pfam" id="PF00005">
    <property type="entry name" value="ABC_tran"/>
    <property type="match status" value="1"/>
</dbReference>
<dbReference type="InterPro" id="IPR017871">
    <property type="entry name" value="ABC_transporter-like_CS"/>
</dbReference>
<keyword evidence="4" id="KW-0547">Nucleotide-binding</keyword>
<reference evidence="10 11" key="1">
    <citation type="submission" date="2018-01" db="EMBL/GenBank/DDBJ databases">
        <title>Deinococcus koreensis sp. nov., a radiation-resistant bacterium isolated from river water.</title>
        <authorList>
            <person name="Choi A."/>
        </authorList>
    </citation>
    <scope>NUCLEOTIDE SEQUENCE [LARGE SCALE GENOMIC DNA]</scope>
    <source>
        <strain evidence="10 11">SJW1-2</strain>
    </source>
</reference>
<dbReference type="OrthoDB" id="9790614at2"/>
<dbReference type="InterPro" id="IPR003439">
    <property type="entry name" value="ABC_transporter-like_ATP-bd"/>
</dbReference>
<dbReference type="InterPro" id="IPR027417">
    <property type="entry name" value="P-loop_NTPase"/>
</dbReference>
<evidence type="ECO:0000256" key="1">
    <source>
        <dbReference type="ARBA" id="ARBA00022448"/>
    </source>
</evidence>
<evidence type="ECO:0000256" key="4">
    <source>
        <dbReference type="ARBA" id="ARBA00022741"/>
    </source>
</evidence>
<dbReference type="Pfam" id="PF08402">
    <property type="entry name" value="TOBE_2"/>
    <property type="match status" value="1"/>
</dbReference>
<dbReference type="InterPro" id="IPR003593">
    <property type="entry name" value="AAA+_ATPase"/>
</dbReference>
<comment type="caution">
    <text evidence="10">The sequence shown here is derived from an EMBL/GenBank/DDBJ whole genome shotgun (WGS) entry which is preliminary data.</text>
</comment>
<evidence type="ECO:0000256" key="7">
    <source>
        <dbReference type="ARBA" id="ARBA00023065"/>
    </source>
</evidence>
<protein>
    <submittedName>
        <fullName evidence="10">Iron ABC transporter ATP-binding protein</fullName>
    </submittedName>
</protein>
<gene>
    <name evidence="10" type="ORF">CVO96_12475</name>
</gene>
<keyword evidence="1" id="KW-0813">Transport</keyword>
<dbReference type="InterPro" id="IPR050093">
    <property type="entry name" value="ABC_SmlMolc_Importer"/>
</dbReference>
<dbReference type="GO" id="GO:0016887">
    <property type="term" value="F:ATP hydrolysis activity"/>
    <property type="evidence" value="ECO:0007669"/>
    <property type="project" value="InterPro"/>
</dbReference>
<dbReference type="PANTHER" id="PTHR42781:SF4">
    <property type="entry name" value="SPERMIDINE_PUTRESCINE IMPORT ATP-BINDING PROTEIN POTA"/>
    <property type="match status" value="1"/>
</dbReference>
<dbReference type="CDD" id="cd03259">
    <property type="entry name" value="ABC_Carb_Solutes_like"/>
    <property type="match status" value="1"/>
</dbReference>
<evidence type="ECO:0000256" key="5">
    <source>
        <dbReference type="ARBA" id="ARBA00022840"/>
    </source>
</evidence>
<dbReference type="InterPro" id="IPR015853">
    <property type="entry name" value="ABC_transpr_FbpC"/>
</dbReference>
<dbReference type="SUPFAM" id="SSF52540">
    <property type="entry name" value="P-loop containing nucleoside triphosphate hydrolases"/>
    <property type="match status" value="1"/>
</dbReference>
<evidence type="ECO:0000259" key="9">
    <source>
        <dbReference type="PROSITE" id="PS50893"/>
    </source>
</evidence>
<dbReference type="PROSITE" id="PS50893">
    <property type="entry name" value="ABC_TRANSPORTER_2"/>
    <property type="match status" value="1"/>
</dbReference>
<name>A0A2K3UZX0_9DEIO</name>
<keyword evidence="5 10" id="KW-0067">ATP-binding</keyword>
<keyword evidence="3" id="KW-0410">Iron transport</keyword>
<dbReference type="InterPro" id="IPR008995">
    <property type="entry name" value="Mo/tungstate-bd_C_term_dom"/>
</dbReference>
<keyword evidence="6" id="KW-0408">Iron</keyword>
<accession>A0A2K3UZX0</accession>
<dbReference type="GO" id="GO:0005524">
    <property type="term" value="F:ATP binding"/>
    <property type="evidence" value="ECO:0007669"/>
    <property type="project" value="UniProtKB-KW"/>
</dbReference>